<protein>
    <submittedName>
        <fullName evidence="2">Uncharacterized protein</fullName>
    </submittedName>
</protein>
<feature type="compositionally biased region" description="Basic and acidic residues" evidence="1">
    <location>
        <begin position="298"/>
        <end position="309"/>
    </location>
</feature>
<dbReference type="Proteomes" id="UP000799779">
    <property type="component" value="Unassembled WGS sequence"/>
</dbReference>
<evidence type="ECO:0000256" key="1">
    <source>
        <dbReference type="SAM" id="MobiDB-lite"/>
    </source>
</evidence>
<dbReference type="OrthoDB" id="4716584at2759"/>
<reference evidence="2" key="1">
    <citation type="journal article" date="2020" name="Stud. Mycol.">
        <title>101 Dothideomycetes genomes: a test case for predicting lifestyles and emergence of pathogens.</title>
        <authorList>
            <person name="Haridas S."/>
            <person name="Albert R."/>
            <person name="Binder M."/>
            <person name="Bloem J."/>
            <person name="Labutti K."/>
            <person name="Salamov A."/>
            <person name="Andreopoulos B."/>
            <person name="Baker S."/>
            <person name="Barry K."/>
            <person name="Bills G."/>
            <person name="Bluhm B."/>
            <person name="Cannon C."/>
            <person name="Castanera R."/>
            <person name="Culley D."/>
            <person name="Daum C."/>
            <person name="Ezra D."/>
            <person name="Gonzalez J."/>
            <person name="Henrissat B."/>
            <person name="Kuo A."/>
            <person name="Liang C."/>
            <person name="Lipzen A."/>
            <person name="Lutzoni F."/>
            <person name="Magnuson J."/>
            <person name="Mondo S."/>
            <person name="Nolan M."/>
            <person name="Ohm R."/>
            <person name="Pangilinan J."/>
            <person name="Park H.-J."/>
            <person name="Ramirez L."/>
            <person name="Alfaro M."/>
            <person name="Sun H."/>
            <person name="Tritt A."/>
            <person name="Yoshinaga Y."/>
            <person name="Zwiers L.-H."/>
            <person name="Turgeon B."/>
            <person name="Goodwin S."/>
            <person name="Spatafora J."/>
            <person name="Crous P."/>
            <person name="Grigoriev I."/>
        </authorList>
    </citation>
    <scope>NUCLEOTIDE SEQUENCE</scope>
    <source>
        <strain evidence="2">CBS 123094</strain>
    </source>
</reference>
<dbReference type="EMBL" id="ML977632">
    <property type="protein sequence ID" value="KAF1995900.1"/>
    <property type="molecule type" value="Genomic_DNA"/>
</dbReference>
<feature type="compositionally biased region" description="Polar residues" evidence="1">
    <location>
        <begin position="104"/>
        <end position="119"/>
    </location>
</feature>
<proteinExistence type="predicted"/>
<feature type="compositionally biased region" description="Basic and acidic residues" evidence="1">
    <location>
        <begin position="341"/>
        <end position="370"/>
    </location>
</feature>
<organism evidence="2 3">
    <name type="scientific">Amniculicola lignicola CBS 123094</name>
    <dbReference type="NCBI Taxonomy" id="1392246"/>
    <lineage>
        <taxon>Eukaryota</taxon>
        <taxon>Fungi</taxon>
        <taxon>Dikarya</taxon>
        <taxon>Ascomycota</taxon>
        <taxon>Pezizomycotina</taxon>
        <taxon>Dothideomycetes</taxon>
        <taxon>Pleosporomycetidae</taxon>
        <taxon>Pleosporales</taxon>
        <taxon>Amniculicolaceae</taxon>
        <taxon>Amniculicola</taxon>
    </lineage>
</organism>
<feature type="region of interest" description="Disordered" evidence="1">
    <location>
        <begin position="63"/>
        <end position="166"/>
    </location>
</feature>
<feature type="compositionally biased region" description="Basic and acidic residues" evidence="1">
    <location>
        <begin position="157"/>
        <end position="166"/>
    </location>
</feature>
<feature type="region of interest" description="Disordered" evidence="1">
    <location>
        <begin position="341"/>
        <end position="421"/>
    </location>
</feature>
<feature type="compositionally biased region" description="Basic and acidic residues" evidence="1">
    <location>
        <begin position="387"/>
        <end position="397"/>
    </location>
</feature>
<gene>
    <name evidence="2" type="ORF">P154DRAFT_548268</name>
</gene>
<feature type="compositionally biased region" description="Basic and acidic residues" evidence="1">
    <location>
        <begin position="71"/>
        <end position="86"/>
    </location>
</feature>
<feature type="compositionally biased region" description="Low complexity" evidence="1">
    <location>
        <begin position="244"/>
        <end position="254"/>
    </location>
</feature>
<feature type="region of interest" description="Disordered" evidence="1">
    <location>
        <begin position="289"/>
        <end position="325"/>
    </location>
</feature>
<accession>A0A6A5W2D1</accession>
<dbReference type="AlphaFoldDB" id="A0A6A5W2D1"/>
<feature type="region of interest" description="Disordered" evidence="1">
    <location>
        <begin position="211"/>
        <end position="262"/>
    </location>
</feature>
<evidence type="ECO:0000313" key="2">
    <source>
        <dbReference type="EMBL" id="KAF1995900.1"/>
    </source>
</evidence>
<sequence>MSTQSPRRFKVEPVDTTVRLSKRNIQDKPEALPLRRKFVPEPIETSVKSSRRFAPELVETINKTNRPLTAKHNEPTMEQHVKKDAVEASNQRVRRFNVEPVETTYISSQKRNSSDSLSSKTEEAQKRPARKFAPLLIETATRSRKAGDANPAILPSDKTEAIPGEKWKDYRKTGVLAPPPANSPIVEKSQNPLFLEMKRAASPLARCRQGSFSSMRSHHSFRVPELEPIESSESEPSAPPSPSTSPSASSDPSSMFKEATCMRENVDDRYSRYLLGSAARAAERQLQEQAMAAFPNNDFHEPVDHFIDRDSDEASYSEDAKRPNESSFEVINWELLAMQEHQAKREKEEAEQEKKRGRDAEEKKKTKKNESPWGNAAYLMARTRNATPKDREMDQMRKSARPPMLGEDITFPRCSSPEPARFDPTQGCDAMRNAMCYLTQQSQISENGEKEALWCGRNAPSTQPSMWSRANSRSPSKGGLWAGSCVNTGTTPPRGPSGLLTPSIEIKNPLSPCSTPAVSCLPPTPPASAADFAGVDKKLAQALAIQEEFGDDFVTQVYNYLSLGYPSIAREFDGELSRISLIPIKDLRQDDQLVSSTGYIRLGEDGYLKTVEVTEESCVRWRALRIYIREWAKQQPGMVGDSSPAGIGGTSIGIAVRRGSWAI</sequence>
<evidence type="ECO:0000313" key="3">
    <source>
        <dbReference type="Proteomes" id="UP000799779"/>
    </source>
</evidence>
<name>A0A6A5W2D1_9PLEO</name>
<keyword evidence="3" id="KW-1185">Reference proteome</keyword>